<feature type="compositionally biased region" description="Polar residues" evidence="1">
    <location>
        <begin position="102"/>
        <end position="112"/>
    </location>
</feature>
<dbReference type="Proteomes" id="UP000024635">
    <property type="component" value="Unassembled WGS sequence"/>
</dbReference>
<feature type="compositionally biased region" description="Basic and acidic residues" evidence="1">
    <location>
        <begin position="377"/>
        <end position="391"/>
    </location>
</feature>
<feature type="compositionally biased region" description="Basic residues" evidence="1">
    <location>
        <begin position="552"/>
        <end position="561"/>
    </location>
</feature>
<dbReference type="AlphaFoldDB" id="A0A016VPZ1"/>
<feature type="compositionally biased region" description="Pro residues" evidence="1">
    <location>
        <begin position="250"/>
        <end position="265"/>
    </location>
</feature>
<accession>A0A016VPZ1</accession>
<name>A0A016VPZ1_9BILA</name>
<evidence type="ECO:0000313" key="2">
    <source>
        <dbReference type="EMBL" id="EYC29634.1"/>
    </source>
</evidence>
<protein>
    <submittedName>
        <fullName evidence="2">Uncharacterized protein</fullName>
    </submittedName>
</protein>
<feature type="compositionally biased region" description="Low complexity" evidence="1">
    <location>
        <begin position="266"/>
        <end position="278"/>
    </location>
</feature>
<feature type="compositionally biased region" description="Gly residues" evidence="1">
    <location>
        <begin position="39"/>
        <end position="48"/>
    </location>
</feature>
<feature type="region of interest" description="Disordered" evidence="1">
    <location>
        <begin position="322"/>
        <end position="391"/>
    </location>
</feature>
<feature type="compositionally biased region" description="Polar residues" evidence="1">
    <location>
        <begin position="497"/>
        <end position="506"/>
    </location>
</feature>
<sequence length="561" mass="59676">MAMRSAQEGPDHSHGSDHLNGYGGGHYARDHGPPPHYGRNGGYDGYGRGEMVRPYHHGDPPDHCYGRPLDRSHHDYGRHDSLHSDSNDWSTSGPNRPIFPSAAQTKNETGNDFQDGYRGQWGGGPPPPSLMDAHSSPTDYHRSPGPPSNHYYQHDLPPGPLGPPSRSGWAAPPPGGLPPPGPSHHAPPPSAGPVPSMRPPHHSLPPPGGPPHPGGLPPGGPPHPGGPPPGGPPHPSGPPPGSSWYSQQYFPPPFTPSSQNVPPPQQSSARQPPAQAAPFFTMDATARKKLPAWILEGLEKAEREKLKQLEKEERMRIAEEERAKRRALAGKGKFDSSSEDEDEGQADDERSRSKSRQSYGADEDDGEPVFLARKRGPSFEDLRTEEEKKDDAMVAVKFIMMSLLMEVTDEALRSCISDTLRESKQEAEPKLLAKSSALAALSSLGGGDESDDDSDDGEDSKGAGKNRPGGAASPSSESSEDAGAFKAPVGVPRKSSKQSTNSSEAASSADVKGDAVGSVKANLRRSGKGGDDVKSDKSGSNGKSSEDSESGRRRRSTSRSR</sequence>
<organism evidence="2 3">
    <name type="scientific">Ancylostoma ceylanicum</name>
    <dbReference type="NCBI Taxonomy" id="53326"/>
    <lineage>
        <taxon>Eukaryota</taxon>
        <taxon>Metazoa</taxon>
        <taxon>Ecdysozoa</taxon>
        <taxon>Nematoda</taxon>
        <taxon>Chromadorea</taxon>
        <taxon>Rhabditida</taxon>
        <taxon>Rhabditina</taxon>
        <taxon>Rhabditomorpha</taxon>
        <taxon>Strongyloidea</taxon>
        <taxon>Ancylostomatidae</taxon>
        <taxon>Ancylostomatinae</taxon>
        <taxon>Ancylostoma</taxon>
    </lineage>
</organism>
<dbReference type="OrthoDB" id="10065820at2759"/>
<feature type="compositionally biased region" description="Basic and acidic residues" evidence="1">
    <location>
        <begin position="528"/>
        <end position="537"/>
    </location>
</feature>
<feature type="compositionally biased region" description="Basic and acidic residues" evidence="1">
    <location>
        <begin position="50"/>
        <end position="86"/>
    </location>
</feature>
<feature type="compositionally biased region" description="Pro residues" evidence="1">
    <location>
        <begin position="171"/>
        <end position="241"/>
    </location>
</feature>
<feature type="compositionally biased region" description="Acidic residues" evidence="1">
    <location>
        <begin position="337"/>
        <end position="346"/>
    </location>
</feature>
<evidence type="ECO:0000256" key="1">
    <source>
        <dbReference type="SAM" id="MobiDB-lite"/>
    </source>
</evidence>
<dbReference type="EMBL" id="JARK01001342">
    <property type="protein sequence ID" value="EYC29634.1"/>
    <property type="molecule type" value="Genomic_DNA"/>
</dbReference>
<comment type="caution">
    <text evidence="2">The sequence shown here is derived from an EMBL/GenBank/DDBJ whole genome shotgun (WGS) entry which is preliminary data.</text>
</comment>
<gene>
    <name evidence="2" type="primary">Acey_s0006.g3086</name>
    <name evidence="2" type="ORF">Y032_0006g3086</name>
</gene>
<reference evidence="3" key="1">
    <citation type="journal article" date="2015" name="Nat. Genet.">
        <title>The genome and transcriptome of the zoonotic hookworm Ancylostoma ceylanicum identify infection-specific gene families.</title>
        <authorList>
            <person name="Schwarz E.M."/>
            <person name="Hu Y."/>
            <person name="Antoshechkin I."/>
            <person name="Miller M.M."/>
            <person name="Sternberg P.W."/>
            <person name="Aroian R.V."/>
        </authorList>
    </citation>
    <scope>NUCLEOTIDE SEQUENCE</scope>
    <source>
        <strain evidence="3">HY135</strain>
    </source>
</reference>
<feature type="compositionally biased region" description="Low complexity" evidence="1">
    <location>
        <begin position="463"/>
        <end position="477"/>
    </location>
</feature>
<proteinExistence type="predicted"/>
<feature type="compositionally biased region" description="Acidic residues" evidence="1">
    <location>
        <begin position="448"/>
        <end position="458"/>
    </location>
</feature>
<evidence type="ECO:0000313" key="3">
    <source>
        <dbReference type="Proteomes" id="UP000024635"/>
    </source>
</evidence>
<feature type="region of interest" description="Disordered" evidence="1">
    <location>
        <begin position="1"/>
        <end position="283"/>
    </location>
</feature>
<keyword evidence="3" id="KW-1185">Reference proteome</keyword>
<dbReference type="Pfam" id="PF15996">
    <property type="entry name" value="PNISR"/>
    <property type="match status" value="1"/>
</dbReference>
<dbReference type="STRING" id="53326.A0A016VPZ1"/>
<feature type="region of interest" description="Disordered" evidence="1">
    <location>
        <begin position="442"/>
        <end position="561"/>
    </location>
</feature>
<dbReference type="InterPro" id="IPR031937">
    <property type="entry name" value="PNISR"/>
</dbReference>
<dbReference type="PANTHER" id="PTHR31518">
    <property type="entry name" value="ARGININE/SERINE-RICH PROTEIN PNISR"/>
    <property type="match status" value="1"/>
</dbReference>